<feature type="domain" description="Tail sheath protein subtilisin-like" evidence="2">
    <location>
        <begin position="210"/>
        <end position="379"/>
    </location>
</feature>
<reference evidence="3 4" key="1">
    <citation type="submission" date="2017-08" db="EMBL/GenBank/DDBJ databases">
        <title>Infants hospitalized years apart are colonized by the same room-sourced microbial strains.</title>
        <authorList>
            <person name="Brooks B."/>
            <person name="Olm M.R."/>
            <person name="Firek B.A."/>
            <person name="Baker R."/>
            <person name="Thomas B.C."/>
            <person name="Morowitz M.J."/>
            <person name="Banfield J.F."/>
        </authorList>
    </citation>
    <scope>NUCLEOTIDE SEQUENCE [LARGE SCALE GENOMIC DNA]</scope>
    <source>
        <strain evidence="3">S2_005_003_R2_43</strain>
    </source>
</reference>
<dbReference type="Pfam" id="PF04984">
    <property type="entry name" value="Phage_sheath_1"/>
    <property type="match status" value="1"/>
</dbReference>
<evidence type="ECO:0000313" key="4">
    <source>
        <dbReference type="Proteomes" id="UP000249577"/>
    </source>
</evidence>
<comment type="caution">
    <text evidence="3">The sequence shown here is derived from an EMBL/GenBank/DDBJ whole genome shotgun (WGS) entry which is preliminary data.</text>
</comment>
<evidence type="ECO:0000256" key="1">
    <source>
        <dbReference type="ARBA" id="ARBA00008005"/>
    </source>
</evidence>
<organism evidence="3 4">
    <name type="scientific">Ancylobacter novellus</name>
    <name type="common">Thiobacillus novellus</name>
    <dbReference type="NCBI Taxonomy" id="921"/>
    <lineage>
        <taxon>Bacteria</taxon>
        <taxon>Pseudomonadati</taxon>
        <taxon>Pseudomonadota</taxon>
        <taxon>Alphaproteobacteria</taxon>
        <taxon>Hyphomicrobiales</taxon>
        <taxon>Xanthobacteraceae</taxon>
        <taxon>Ancylobacter</taxon>
    </lineage>
</organism>
<proteinExistence type="inferred from homology"/>
<gene>
    <name evidence="3" type="ORF">DI565_13925</name>
</gene>
<dbReference type="InterPro" id="IPR035089">
    <property type="entry name" value="Phage_sheath_subtilisin"/>
</dbReference>
<dbReference type="AlphaFoldDB" id="A0A2W5K8Y4"/>
<evidence type="ECO:0000313" key="3">
    <source>
        <dbReference type="EMBL" id="PZQ13636.1"/>
    </source>
</evidence>
<comment type="similarity">
    <text evidence="1">Belongs to the myoviridae tail sheath protein family.</text>
</comment>
<sequence length="508" mass="55179">MAIAFNQIPDDLRVPLFLAEVNAGPPVYSSVSRMLLIGRADLDMVEPLTLINVGSTDPSDLFGYGTMLADMVAYARQINKMGEIYAIALPAAEDSVQAEGSVTFTGTAKANGRFYLYICGEKYGIQVRQGDTAAVVASRFKECVQKGYRKFGMRFGPPVMARIDAGSPTVVKLKARHAGVEGNDINVKRAWDGDPARVRGISVAVSNVTGGSGGGGIGDALAVVAAERFDWIASPYSGKPAIDAVSDFMRTRWDPFTQLDGHYITARNGTLASLTAYGLQFNEPHVTILGSYQVPQPSWSIAASLCAQIAFTKNLGRSVDTAVEIARPMQGLTLYGITPPRDALAVFTPVERETLLRSGISTFTFGADDQMRCERIITTYRENGADLLDTTFLDIESVCVASYVKRYMKNAVLGLYPRHVMREDNPNGVQGVVTPDQMRATVIHAYDELAAAGIVRQEDEFAEYLRVEFDYDNDRAGFYMPVAQAAALRVFAVNITMFKSLTAASALL</sequence>
<dbReference type="EMBL" id="QFPN01000007">
    <property type="protein sequence ID" value="PZQ13636.1"/>
    <property type="molecule type" value="Genomic_DNA"/>
</dbReference>
<evidence type="ECO:0000259" key="2">
    <source>
        <dbReference type="Pfam" id="PF04984"/>
    </source>
</evidence>
<protein>
    <recommendedName>
        <fullName evidence="2">Tail sheath protein subtilisin-like domain-containing protein</fullName>
    </recommendedName>
</protein>
<accession>A0A2W5K8Y4</accession>
<name>A0A2W5K8Y4_ANCNO</name>
<dbReference type="Proteomes" id="UP000249577">
    <property type="component" value="Unassembled WGS sequence"/>
</dbReference>